<evidence type="ECO:0000313" key="5">
    <source>
        <dbReference type="Proteomes" id="UP000314986"/>
    </source>
</evidence>
<evidence type="ECO:0000256" key="1">
    <source>
        <dbReference type="SAM" id="MobiDB-lite"/>
    </source>
</evidence>
<dbReference type="GeneTree" id="ENSGT01140000284315"/>
<dbReference type="InParanoid" id="A0A4W3JL04"/>
<dbReference type="AlphaFoldDB" id="A0A4W3JL04"/>
<dbReference type="Pfam" id="PF15843">
    <property type="entry name" value="DUF4719"/>
    <property type="match status" value="1"/>
</dbReference>
<feature type="compositionally biased region" description="Polar residues" evidence="1">
    <location>
        <begin position="198"/>
        <end position="208"/>
    </location>
</feature>
<evidence type="ECO:0000256" key="3">
    <source>
        <dbReference type="SAM" id="SignalP"/>
    </source>
</evidence>
<feature type="transmembrane region" description="Helical" evidence="2">
    <location>
        <begin position="64"/>
        <end position="85"/>
    </location>
</feature>
<name>A0A4W3JL04_CALMI</name>
<dbReference type="KEGG" id="cmk:103176350"/>
<protein>
    <submittedName>
        <fullName evidence="4">Uncharacterized protein</fullName>
    </submittedName>
</protein>
<dbReference type="PANTHER" id="PTHR38505:SF1">
    <property type="entry name" value="RIKEN CDNA 1110032F04 GENE"/>
    <property type="match status" value="1"/>
</dbReference>
<dbReference type="OrthoDB" id="9837880at2759"/>
<dbReference type="GeneID" id="103176350"/>
<accession>A0A4W3JL04</accession>
<reference evidence="4" key="5">
    <citation type="submission" date="2025-09" db="UniProtKB">
        <authorList>
            <consortium name="Ensembl"/>
        </authorList>
    </citation>
    <scope>IDENTIFICATION</scope>
</reference>
<dbReference type="Proteomes" id="UP000314986">
    <property type="component" value="Unassembled WGS sequence"/>
</dbReference>
<keyword evidence="2" id="KW-1133">Transmembrane helix</keyword>
<evidence type="ECO:0000256" key="2">
    <source>
        <dbReference type="SAM" id="Phobius"/>
    </source>
</evidence>
<dbReference type="OMA" id="IRCCKLP"/>
<sequence length="220" mass="24313">MFLRLHVSNLALLLIVLSFGQVSGKCGNLLCGLHEGCCFYGNGTNQYIRCCKLPIHNFLDNISWVLRKLSGVLILCVLFVIGYFLQRMICPQPRRYRTDTSSSLLSDNMTASDNCLLDPFTEQEMRVISPHAAAITRPPSYEEVKDLPSYEEFMHSRDNVEGNTTAAATTTTEGPSISTDSPRQQRSESVERPAPESQLATSSSTLTIPQGEACVSKNVT</sequence>
<dbReference type="PANTHER" id="PTHR38505">
    <property type="entry name" value="HYPOTHETICAL PROTEIN LOC100362176"/>
    <property type="match status" value="1"/>
</dbReference>
<reference evidence="5" key="1">
    <citation type="journal article" date="2006" name="Science">
        <title>Ancient noncoding elements conserved in the human genome.</title>
        <authorList>
            <person name="Venkatesh B."/>
            <person name="Kirkness E.F."/>
            <person name="Loh Y.H."/>
            <person name="Halpern A.L."/>
            <person name="Lee A.P."/>
            <person name="Johnson J."/>
            <person name="Dandona N."/>
            <person name="Viswanathan L.D."/>
            <person name="Tay A."/>
            <person name="Venter J.C."/>
            <person name="Strausberg R.L."/>
            <person name="Brenner S."/>
        </authorList>
    </citation>
    <scope>NUCLEOTIDE SEQUENCE [LARGE SCALE GENOMIC DNA]</scope>
</reference>
<keyword evidence="2" id="KW-0812">Transmembrane</keyword>
<keyword evidence="3" id="KW-0732">Signal</keyword>
<feature type="compositionally biased region" description="Polar residues" evidence="1">
    <location>
        <begin position="173"/>
        <end position="182"/>
    </location>
</feature>
<proteinExistence type="predicted"/>
<keyword evidence="2" id="KW-0472">Membrane</keyword>
<gene>
    <name evidence="4" type="primary">LOC103176350</name>
</gene>
<feature type="compositionally biased region" description="Basic and acidic residues" evidence="1">
    <location>
        <begin position="183"/>
        <end position="194"/>
    </location>
</feature>
<organism evidence="4 5">
    <name type="scientific">Callorhinchus milii</name>
    <name type="common">Ghost shark</name>
    <dbReference type="NCBI Taxonomy" id="7868"/>
    <lineage>
        <taxon>Eukaryota</taxon>
        <taxon>Metazoa</taxon>
        <taxon>Chordata</taxon>
        <taxon>Craniata</taxon>
        <taxon>Vertebrata</taxon>
        <taxon>Chondrichthyes</taxon>
        <taxon>Holocephali</taxon>
        <taxon>Chimaeriformes</taxon>
        <taxon>Callorhinchidae</taxon>
        <taxon>Callorhinchus</taxon>
    </lineage>
</organism>
<evidence type="ECO:0000313" key="4">
    <source>
        <dbReference type="Ensembl" id="ENSCMIP00000044134.1"/>
    </source>
</evidence>
<keyword evidence="5" id="KW-1185">Reference proteome</keyword>
<dbReference type="RefSeq" id="XP_007888000.1">
    <property type="nucleotide sequence ID" value="XM_007889809.1"/>
</dbReference>
<reference evidence="5" key="3">
    <citation type="journal article" date="2014" name="Nature">
        <title>Elephant shark genome provides unique insights into gnathostome evolution.</title>
        <authorList>
            <consortium name="International Elephant Shark Genome Sequencing Consortium"/>
            <person name="Venkatesh B."/>
            <person name="Lee A.P."/>
            <person name="Ravi V."/>
            <person name="Maurya A.K."/>
            <person name="Lian M.M."/>
            <person name="Swann J.B."/>
            <person name="Ohta Y."/>
            <person name="Flajnik M.F."/>
            <person name="Sutoh Y."/>
            <person name="Kasahara M."/>
            <person name="Hoon S."/>
            <person name="Gangu V."/>
            <person name="Roy S.W."/>
            <person name="Irimia M."/>
            <person name="Korzh V."/>
            <person name="Kondrychyn I."/>
            <person name="Lim Z.W."/>
            <person name="Tay B.H."/>
            <person name="Tohari S."/>
            <person name="Kong K.W."/>
            <person name="Ho S."/>
            <person name="Lorente-Galdos B."/>
            <person name="Quilez J."/>
            <person name="Marques-Bonet T."/>
            <person name="Raney B.J."/>
            <person name="Ingham P.W."/>
            <person name="Tay A."/>
            <person name="Hillier L.W."/>
            <person name="Minx P."/>
            <person name="Boehm T."/>
            <person name="Wilson R.K."/>
            <person name="Brenner S."/>
            <person name="Warren W.C."/>
        </authorList>
    </citation>
    <scope>NUCLEOTIDE SEQUENCE [LARGE SCALE GENOMIC DNA]</scope>
</reference>
<feature type="signal peptide" evidence="3">
    <location>
        <begin position="1"/>
        <end position="24"/>
    </location>
</feature>
<feature type="region of interest" description="Disordered" evidence="1">
    <location>
        <begin position="164"/>
        <end position="220"/>
    </location>
</feature>
<dbReference type="InterPro" id="IPR031696">
    <property type="entry name" value="DUF4719"/>
</dbReference>
<reference evidence="4" key="4">
    <citation type="submission" date="2025-08" db="UniProtKB">
        <authorList>
            <consortium name="Ensembl"/>
        </authorList>
    </citation>
    <scope>IDENTIFICATION</scope>
</reference>
<feature type="chain" id="PRO_5021196174" evidence="3">
    <location>
        <begin position="25"/>
        <end position="220"/>
    </location>
</feature>
<dbReference type="Ensembl" id="ENSCMIT00000044768.1">
    <property type="protein sequence ID" value="ENSCMIP00000044134.1"/>
    <property type="gene ID" value="ENSCMIG00000018288.1"/>
</dbReference>
<reference evidence="5" key="2">
    <citation type="journal article" date="2007" name="PLoS Biol.">
        <title>Survey sequencing and comparative analysis of the elephant shark (Callorhinchus milii) genome.</title>
        <authorList>
            <person name="Venkatesh B."/>
            <person name="Kirkness E.F."/>
            <person name="Loh Y.H."/>
            <person name="Halpern A.L."/>
            <person name="Lee A.P."/>
            <person name="Johnson J."/>
            <person name="Dandona N."/>
            <person name="Viswanathan L.D."/>
            <person name="Tay A."/>
            <person name="Venter J.C."/>
            <person name="Strausberg R.L."/>
            <person name="Brenner S."/>
        </authorList>
    </citation>
    <scope>NUCLEOTIDE SEQUENCE [LARGE SCALE GENOMIC DNA]</scope>
</reference>